<keyword evidence="3" id="KW-1185">Reference proteome</keyword>
<protein>
    <recommendedName>
        <fullName evidence="1">Protein kinase domain-containing protein</fullName>
    </recommendedName>
</protein>
<dbReference type="Pfam" id="PF00069">
    <property type="entry name" value="Pkinase"/>
    <property type="match status" value="1"/>
</dbReference>
<dbReference type="EMBL" id="JAHCVI010000006">
    <property type="protein sequence ID" value="KAG7284444.1"/>
    <property type="molecule type" value="Genomic_DNA"/>
</dbReference>
<reference evidence="2" key="1">
    <citation type="submission" date="2023-02" db="EMBL/GenBank/DDBJ databases">
        <authorList>
            <person name="Palmer J.M."/>
        </authorList>
    </citation>
    <scope>NUCLEOTIDE SEQUENCE</scope>
    <source>
        <strain evidence="2">FW57</strain>
    </source>
</reference>
<dbReference type="PROSITE" id="PS00108">
    <property type="entry name" value="PROTEIN_KINASE_ST"/>
    <property type="match status" value="1"/>
</dbReference>
<dbReference type="SUPFAM" id="SSF56112">
    <property type="entry name" value="Protein kinase-like (PK-like)"/>
    <property type="match status" value="1"/>
</dbReference>
<dbReference type="InterPro" id="IPR008271">
    <property type="entry name" value="Ser/Thr_kinase_AS"/>
</dbReference>
<feature type="domain" description="Protein kinase" evidence="1">
    <location>
        <begin position="99"/>
        <end position="403"/>
    </location>
</feature>
<evidence type="ECO:0000313" key="2">
    <source>
        <dbReference type="EMBL" id="KAG7284444.1"/>
    </source>
</evidence>
<dbReference type="PANTHER" id="PTHR44167:SF24">
    <property type="entry name" value="SERINE_THREONINE-PROTEIN KINASE CHK2"/>
    <property type="match status" value="1"/>
</dbReference>
<sequence>MAATTNATCPGGDSAIPDAFSLPIPQNINVMVRTGSNVSNHAMVVCCEPNPVQVTTGCPYLWCELPRRYFNESSDPAFVGNKVSACLGRTANLTDGDSRGTVFQFNAGSRAGTATAKQMGLWVLLVHDSKQYVLKDILLGDFRYILDVQKLVDGSAHVRTLVDSLPDRHIFVYPFLDTNLQLVNTAAISPSVKKNILRDSLVGLADLHDKGIYHTDIKPANIMMDLVEHSDGTVEFRNVQITDLEDAVVISPDSPGLGKRLSGNQFSRSPEAWARGAQNTPADIFSFGLTAIYVWLNTMVFFSEEANHAEDASDMIIRLHVSHFVTTVDDFGGFVEYHGGEEDPFVQRFIGLLTSFDSKDEKRMPFSRWYPVDPRFKDLVGKMTCLDPRRRITAREALQHPFFTE</sequence>
<dbReference type="Gene3D" id="1.10.510.10">
    <property type="entry name" value="Transferase(Phosphotransferase) domain 1"/>
    <property type="match status" value="1"/>
</dbReference>
<name>A0AAD4ENF0_9PEZI</name>
<dbReference type="GO" id="GO:0005524">
    <property type="term" value="F:ATP binding"/>
    <property type="evidence" value="ECO:0007669"/>
    <property type="project" value="InterPro"/>
</dbReference>
<gene>
    <name evidence="2" type="ORF">NEMBOFW57_010817</name>
</gene>
<dbReference type="InterPro" id="IPR011009">
    <property type="entry name" value="Kinase-like_dom_sf"/>
</dbReference>
<dbReference type="PROSITE" id="PS50011">
    <property type="entry name" value="PROTEIN_KINASE_DOM"/>
    <property type="match status" value="1"/>
</dbReference>
<proteinExistence type="predicted"/>
<dbReference type="SMART" id="SM00220">
    <property type="entry name" value="S_TKc"/>
    <property type="match status" value="1"/>
</dbReference>
<organism evidence="2 3">
    <name type="scientific">Staphylotrichum longicolle</name>
    <dbReference type="NCBI Taxonomy" id="669026"/>
    <lineage>
        <taxon>Eukaryota</taxon>
        <taxon>Fungi</taxon>
        <taxon>Dikarya</taxon>
        <taxon>Ascomycota</taxon>
        <taxon>Pezizomycotina</taxon>
        <taxon>Sordariomycetes</taxon>
        <taxon>Sordariomycetidae</taxon>
        <taxon>Sordariales</taxon>
        <taxon>Chaetomiaceae</taxon>
        <taxon>Staphylotrichum</taxon>
    </lineage>
</organism>
<dbReference type="Proteomes" id="UP001197093">
    <property type="component" value="Unassembled WGS sequence"/>
</dbReference>
<dbReference type="GO" id="GO:0044773">
    <property type="term" value="P:mitotic DNA damage checkpoint signaling"/>
    <property type="evidence" value="ECO:0007669"/>
    <property type="project" value="TreeGrafter"/>
</dbReference>
<accession>A0AAD4ENF0</accession>
<evidence type="ECO:0000313" key="3">
    <source>
        <dbReference type="Proteomes" id="UP001197093"/>
    </source>
</evidence>
<dbReference type="InterPro" id="IPR000719">
    <property type="entry name" value="Prot_kinase_dom"/>
</dbReference>
<dbReference type="PANTHER" id="PTHR44167">
    <property type="entry name" value="OVARIAN-SPECIFIC SERINE/THREONINE-PROTEIN KINASE LOK-RELATED"/>
    <property type="match status" value="1"/>
</dbReference>
<dbReference type="GO" id="GO:0004674">
    <property type="term" value="F:protein serine/threonine kinase activity"/>
    <property type="evidence" value="ECO:0007669"/>
    <property type="project" value="TreeGrafter"/>
</dbReference>
<evidence type="ECO:0000259" key="1">
    <source>
        <dbReference type="PROSITE" id="PS50011"/>
    </source>
</evidence>
<dbReference type="GO" id="GO:0005634">
    <property type="term" value="C:nucleus"/>
    <property type="evidence" value="ECO:0007669"/>
    <property type="project" value="TreeGrafter"/>
</dbReference>
<dbReference type="AlphaFoldDB" id="A0AAD4ENF0"/>
<comment type="caution">
    <text evidence="2">The sequence shown here is derived from an EMBL/GenBank/DDBJ whole genome shotgun (WGS) entry which is preliminary data.</text>
</comment>